<dbReference type="AlphaFoldDB" id="N9XT29"/>
<gene>
    <name evidence="1" type="ORF">HMPREF1092_03289</name>
</gene>
<dbReference type="Proteomes" id="UP000013097">
    <property type="component" value="Unassembled WGS sequence"/>
</dbReference>
<dbReference type="EMBL" id="AGYT01000026">
    <property type="protein sequence ID" value="ENY98731.1"/>
    <property type="molecule type" value="Genomic_DNA"/>
</dbReference>
<organism evidence="1 2">
    <name type="scientific">Clostridium thermobutyricum</name>
    <dbReference type="NCBI Taxonomy" id="29372"/>
    <lineage>
        <taxon>Bacteria</taxon>
        <taxon>Bacillati</taxon>
        <taxon>Bacillota</taxon>
        <taxon>Clostridia</taxon>
        <taxon>Eubacteriales</taxon>
        <taxon>Clostridiaceae</taxon>
        <taxon>Clostridium</taxon>
    </lineage>
</organism>
<sequence>MEYFSKILDYYRNKYELYSSCGLDREDSLFLEDTEEFNRYIIENNIGVLFYKIDYPMKIKENGMITRDFHNPKQLIIRCWGQARPVYTIFENN</sequence>
<evidence type="ECO:0000313" key="1">
    <source>
        <dbReference type="EMBL" id="ENY98731.1"/>
    </source>
</evidence>
<reference evidence="1 2" key="1">
    <citation type="submission" date="2013-01" db="EMBL/GenBank/DDBJ databases">
        <title>The Genome Sequence of Clostridium colicanis 209318.</title>
        <authorList>
            <consortium name="The Broad Institute Genome Sequencing Platform"/>
            <person name="Earl A."/>
            <person name="Ward D."/>
            <person name="Feldgarden M."/>
            <person name="Gevers D."/>
            <person name="Courvalin P."/>
            <person name="Lambert T."/>
            <person name="Walker B."/>
            <person name="Young S.K."/>
            <person name="Zeng Q."/>
            <person name="Gargeya S."/>
            <person name="Fitzgerald M."/>
            <person name="Haas B."/>
            <person name="Abouelleil A."/>
            <person name="Alvarado L."/>
            <person name="Arachchi H.M."/>
            <person name="Berlin A.M."/>
            <person name="Chapman S.B."/>
            <person name="Dewar J."/>
            <person name="Goldberg J."/>
            <person name="Griggs A."/>
            <person name="Gujja S."/>
            <person name="Hansen M."/>
            <person name="Howarth C."/>
            <person name="Imamovic A."/>
            <person name="Larimer J."/>
            <person name="McCowan C."/>
            <person name="Murphy C."/>
            <person name="Neiman D."/>
            <person name="Pearson M."/>
            <person name="Priest M."/>
            <person name="Roberts A."/>
            <person name="Saif S."/>
            <person name="Shea T."/>
            <person name="Sisk P."/>
            <person name="Sykes S."/>
            <person name="Wortman J."/>
            <person name="Nusbaum C."/>
            <person name="Birren B."/>
        </authorList>
    </citation>
    <scope>NUCLEOTIDE SEQUENCE [LARGE SCALE GENOMIC DNA]</scope>
    <source>
        <strain evidence="1 2">209318</strain>
    </source>
</reference>
<dbReference type="PATRIC" id="fig|999411.4.peg.3203"/>
<evidence type="ECO:0000313" key="2">
    <source>
        <dbReference type="Proteomes" id="UP000013097"/>
    </source>
</evidence>
<accession>N9XT29</accession>
<name>N9XT29_9CLOT</name>
<comment type="caution">
    <text evidence="1">The sequence shown here is derived from an EMBL/GenBank/DDBJ whole genome shotgun (WGS) entry which is preliminary data.</text>
</comment>
<proteinExistence type="predicted"/>
<protein>
    <submittedName>
        <fullName evidence="1">Uncharacterized protein</fullName>
    </submittedName>
</protein>
<keyword evidence="2" id="KW-1185">Reference proteome</keyword>
<dbReference type="HOGENOM" id="CLU_2394546_0_0_9"/>
<dbReference type="RefSeq" id="WP_002599729.1">
    <property type="nucleotide sequence ID" value="NZ_KB850960.1"/>
</dbReference>